<sequence length="136" mass="15294">MPPTPYYLAYIHGILCRININLNDHYQANTHYGVASTMLRGRDPDEFQGPLMAGWNETVEFVEECGRMMEHHHASTRPAAGILSNVGGEALVSPTGPVDRYSRFEAKPTGEKKYGMPVYEDPPEGRDPHAEEGWYE</sequence>
<comment type="caution">
    <text evidence="1">The sequence shown here is derived from an EMBL/GenBank/DDBJ whole genome shotgun (WGS) entry which is preliminary data.</text>
</comment>
<dbReference type="Proteomes" id="UP001227268">
    <property type="component" value="Unassembled WGS sequence"/>
</dbReference>
<gene>
    <name evidence="1" type="ORF">QFC21_007297</name>
</gene>
<keyword evidence="2" id="KW-1185">Reference proteome</keyword>
<reference evidence="1" key="1">
    <citation type="submission" date="2023-04" db="EMBL/GenBank/DDBJ databases">
        <title>Draft Genome sequencing of Naganishia species isolated from polar environments using Oxford Nanopore Technology.</title>
        <authorList>
            <person name="Leo P."/>
            <person name="Venkateswaran K."/>
        </authorList>
    </citation>
    <scope>NUCLEOTIDE SEQUENCE</scope>
    <source>
        <strain evidence="1">MNA-CCFEE 5423</strain>
    </source>
</reference>
<proteinExistence type="predicted"/>
<accession>A0ACC2UW43</accession>
<dbReference type="EMBL" id="JASBWT010000060">
    <property type="protein sequence ID" value="KAJ9091177.1"/>
    <property type="molecule type" value="Genomic_DNA"/>
</dbReference>
<protein>
    <submittedName>
        <fullName evidence="1">Uncharacterized protein</fullName>
    </submittedName>
</protein>
<organism evidence="1 2">
    <name type="scientific">Naganishia friedmannii</name>
    <dbReference type="NCBI Taxonomy" id="89922"/>
    <lineage>
        <taxon>Eukaryota</taxon>
        <taxon>Fungi</taxon>
        <taxon>Dikarya</taxon>
        <taxon>Basidiomycota</taxon>
        <taxon>Agaricomycotina</taxon>
        <taxon>Tremellomycetes</taxon>
        <taxon>Filobasidiales</taxon>
        <taxon>Filobasidiaceae</taxon>
        <taxon>Naganishia</taxon>
    </lineage>
</organism>
<name>A0ACC2UW43_9TREE</name>
<evidence type="ECO:0000313" key="1">
    <source>
        <dbReference type="EMBL" id="KAJ9091177.1"/>
    </source>
</evidence>
<evidence type="ECO:0000313" key="2">
    <source>
        <dbReference type="Proteomes" id="UP001227268"/>
    </source>
</evidence>